<accession>A0A0W0TSC3</accession>
<dbReference type="PATRIC" id="fig|448.7.peg.1408"/>
<gene>
    <name evidence="4" type="ORF">Lery_1347</name>
</gene>
<keyword evidence="5" id="KW-1185">Reference proteome</keyword>
<dbReference type="Proteomes" id="UP000054773">
    <property type="component" value="Unassembled WGS sequence"/>
</dbReference>
<protein>
    <submittedName>
        <fullName evidence="4">NUDIX hydrolase</fullName>
    </submittedName>
</protein>
<name>A0A0W0TSC3_LEGER</name>
<proteinExistence type="predicted"/>
<dbReference type="SUPFAM" id="SSF55811">
    <property type="entry name" value="Nudix"/>
    <property type="match status" value="1"/>
</dbReference>
<dbReference type="PROSITE" id="PS00893">
    <property type="entry name" value="NUDIX_BOX"/>
    <property type="match status" value="1"/>
</dbReference>
<dbReference type="GO" id="GO:0019144">
    <property type="term" value="F:ADP-sugar diphosphatase activity"/>
    <property type="evidence" value="ECO:0007669"/>
    <property type="project" value="TreeGrafter"/>
</dbReference>
<dbReference type="PANTHER" id="PTHR11839:SF12">
    <property type="entry name" value="ADP COMPOUNDS HYDROLASE NUDE"/>
    <property type="match status" value="1"/>
</dbReference>
<dbReference type="InterPro" id="IPR015797">
    <property type="entry name" value="NUDIX_hydrolase-like_dom_sf"/>
</dbReference>
<dbReference type="AlphaFoldDB" id="A0A0W0TSC3"/>
<evidence type="ECO:0000313" key="5">
    <source>
        <dbReference type="Proteomes" id="UP000054773"/>
    </source>
</evidence>
<evidence type="ECO:0000259" key="3">
    <source>
        <dbReference type="PROSITE" id="PS51462"/>
    </source>
</evidence>
<evidence type="ECO:0000256" key="1">
    <source>
        <dbReference type="ARBA" id="ARBA00001946"/>
    </source>
</evidence>
<sequence>MGNSIMITVLSQKDAVLIEDSQVDGMREKPVCKKKTVIAKSNLFTVEQLQLHFSNGAQRVYERIRSHGHGAVLVVALTASESILLVREYAAGIDSYELAFPKGLIEQGESVTEAANRELQEEVGFAARQIDWIRSMTLAPGYFGARLDLVLARGLYPSRLKGDEPEPLDVIEWPLSASDDLLLRPDFSEARSIAALLLVKKWLNEEKNNE</sequence>
<feature type="domain" description="Nudix hydrolase" evidence="3">
    <location>
        <begin position="67"/>
        <end position="197"/>
    </location>
</feature>
<dbReference type="FunFam" id="3.90.79.10:FF:000006">
    <property type="entry name" value="ADP compounds hydrolase NudE"/>
    <property type="match status" value="1"/>
</dbReference>
<evidence type="ECO:0000256" key="2">
    <source>
        <dbReference type="ARBA" id="ARBA00022801"/>
    </source>
</evidence>
<dbReference type="InterPro" id="IPR000086">
    <property type="entry name" value="NUDIX_hydrolase_dom"/>
</dbReference>
<dbReference type="GO" id="GO:0006753">
    <property type="term" value="P:nucleoside phosphate metabolic process"/>
    <property type="evidence" value="ECO:0007669"/>
    <property type="project" value="TreeGrafter"/>
</dbReference>
<dbReference type="PROSITE" id="PS51462">
    <property type="entry name" value="NUDIX"/>
    <property type="match status" value="1"/>
</dbReference>
<reference evidence="4 5" key="1">
    <citation type="submission" date="2015-11" db="EMBL/GenBank/DDBJ databases">
        <title>Genomic analysis of 38 Legionella species identifies large and diverse effector repertoires.</title>
        <authorList>
            <person name="Burstein D."/>
            <person name="Amaro F."/>
            <person name="Zusman T."/>
            <person name="Lifshitz Z."/>
            <person name="Cohen O."/>
            <person name="Gilbert J.A."/>
            <person name="Pupko T."/>
            <person name="Shuman H.A."/>
            <person name="Segal G."/>
        </authorList>
    </citation>
    <scope>NUCLEOTIDE SEQUENCE [LARGE SCALE GENOMIC DNA]</scope>
    <source>
        <strain evidence="4 5">SE-32A-C8</strain>
    </source>
</reference>
<dbReference type="STRING" id="448.Lery_1347"/>
<keyword evidence="2 4" id="KW-0378">Hydrolase</keyword>
<dbReference type="RefSeq" id="WP_420324144.1">
    <property type="nucleotide sequence ID" value="NZ_CAAAHY010000024.1"/>
</dbReference>
<comment type="caution">
    <text evidence="4">The sequence shown here is derived from an EMBL/GenBank/DDBJ whole genome shotgun (WGS) entry which is preliminary data.</text>
</comment>
<dbReference type="Gene3D" id="3.90.79.10">
    <property type="entry name" value="Nucleoside Triphosphate Pyrophosphohydrolase"/>
    <property type="match status" value="1"/>
</dbReference>
<dbReference type="EMBL" id="LNYA01000023">
    <property type="protein sequence ID" value="KTC98293.1"/>
    <property type="molecule type" value="Genomic_DNA"/>
</dbReference>
<dbReference type="PANTHER" id="PTHR11839">
    <property type="entry name" value="UDP/ADP-SUGAR PYROPHOSPHATASE"/>
    <property type="match status" value="1"/>
</dbReference>
<dbReference type="InterPro" id="IPR020084">
    <property type="entry name" value="NUDIX_hydrolase_CS"/>
</dbReference>
<dbReference type="Pfam" id="PF00293">
    <property type="entry name" value="NUDIX"/>
    <property type="match status" value="1"/>
</dbReference>
<organism evidence="4 5">
    <name type="scientific">Legionella erythra</name>
    <dbReference type="NCBI Taxonomy" id="448"/>
    <lineage>
        <taxon>Bacteria</taxon>
        <taxon>Pseudomonadati</taxon>
        <taxon>Pseudomonadota</taxon>
        <taxon>Gammaproteobacteria</taxon>
        <taxon>Legionellales</taxon>
        <taxon>Legionellaceae</taxon>
        <taxon>Legionella</taxon>
    </lineage>
</organism>
<evidence type="ECO:0000313" key="4">
    <source>
        <dbReference type="EMBL" id="KTC98293.1"/>
    </source>
</evidence>
<dbReference type="NCBIfam" id="NF008736">
    <property type="entry name" value="PRK11762.1"/>
    <property type="match status" value="1"/>
</dbReference>
<dbReference type="GO" id="GO:0005829">
    <property type="term" value="C:cytosol"/>
    <property type="evidence" value="ECO:0007669"/>
    <property type="project" value="TreeGrafter"/>
</dbReference>
<dbReference type="GO" id="GO:0019693">
    <property type="term" value="P:ribose phosphate metabolic process"/>
    <property type="evidence" value="ECO:0007669"/>
    <property type="project" value="TreeGrafter"/>
</dbReference>
<dbReference type="CDD" id="cd24156">
    <property type="entry name" value="NUDIX_ADPRase_NudE"/>
    <property type="match status" value="1"/>
</dbReference>
<comment type="cofactor">
    <cofactor evidence="1">
        <name>Mg(2+)</name>
        <dbReference type="ChEBI" id="CHEBI:18420"/>
    </cofactor>
</comment>